<proteinExistence type="predicted"/>
<protein>
    <submittedName>
        <fullName evidence="1">Os03g0821000 protein</fullName>
    </submittedName>
</protein>
<reference evidence="2" key="1">
    <citation type="journal article" date="2005" name="Nature">
        <title>The map-based sequence of the rice genome.</title>
        <authorList>
            <consortium name="International rice genome sequencing project (IRGSP)"/>
            <person name="Matsumoto T."/>
            <person name="Wu J."/>
            <person name="Kanamori H."/>
            <person name="Katayose Y."/>
            <person name="Fujisawa M."/>
            <person name="Namiki N."/>
            <person name="Mizuno H."/>
            <person name="Yamamoto K."/>
            <person name="Antonio B.A."/>
            <person name="Baba T."/>
            <person name="Sakata K."/>
            <person name="Nagamura Y."/>
            <person name="Aoki H."/>
            <person name="Arikawa K."/>
            <person name="Arita K."/>
            <person name="Bito T."/>
            <person name="Chiden Y."/>
            <person name="Fujitsuka N."/>
            <person name="Fukunaka R."/>
            <person name="Hamada M."/>
            <person name="Harada C."/>
            <person name="Hayashi A."/>
            <person name="Hijishita S."/>
            <person name="Honda M."/>
            <person name="Hosokawa S."/>
            <person name="Ichikawa Y."/>
            <person name="Idonuma A."/>
            <person name="Iijima M."/>
            <person name="Ikeda M."/>
            <person name="Ikeno M."/>
            <person name="Ito K."/>
            <person name="Ito S."/>
            <person name="Ito T."/>
            <person name="Ito Y."/>
            <person name="Ito Y."/>
            <person name="Iwabuchi A."/>
            <person name="Kamiya K."/>
            <person name="Karasawa W."/>
            <person name="Kurita K."/>
            <person name="Katagiri S."/>
            <person name="Kikuta A."/>
            <person name="Kobayashi H."/>
            <person name="Kobayashi N."/>
            <person name="Machita K."/>
            <person name="Maehara T."/>
            <person name="Masukawa M."/>
            <person name="Mizubayashi T."/>
            <person name="Mukai Y."/>
            <person name="Nagasaki H."/>
            <person name="Nagata Y."/>
            <person name="Naito S."/>
            <person name="Nakashima M."/>
            <person name="Nakama Y."/>
            <person name="Nakamichi Y."/>
            <person name="Nakamura M."/>
            <person name="Meguro A."/>
            <person name="Negishi M."/>
            <person name="Ohta I."/>
            <person name="Ohta T."/>
            <person name="Okamoto M."/>
            <person name="Ono N."/>
            <person name="Saji S."/>
            <person name="Sakaguchi M."/>
            <person name="Sakai K."/>
            <person name="Shibata M."/>
            <person name="Shimokawa T."/>
            <person name="Song J."/>
            <person name="Takazaki Y."/>
            <person name="Terasawa K."/>
            <person name="Tsugane M."/>
            <person name="Tsuji K."/>
            <person name="Ueda S."/>
            <person name="Waki K."/>
            <person name="Yamagata H."/>
            <person name="Yamamoto M."/>
            <person name="Yamamoto S."/>
            <person name="Yamane H."/>
            <person name="Yoshiki S."/>
            <person name="Yoshihara R."/>
            <person name="Yukawa K."/>
            <person name="Zhong H."/>
            <person name="Yano M."/>
            <person name="Yuan Q."/>
            <person name="Ouyang S."/>
            <person name="Liu J."/>
            <person name="Jones K.M."/>
            <person name="Gansberger K."/>
            <person name="Moffat K."/>
            <person name="Hill J."/>
            <person name="Bera J."/>
            <person name="Fadrosh D."/>
            <person name="Jin S."/>
            <person name="Johri S."/>
            <person name="Kim M."/>
            <person name="Overton L."/>
            <person name="Reardon M."/>
            <person name="Tsitrin T."/>
            <person name="Vuong H."/>
            <person name="Weaver B."/>
            <person name="Ciecko A."/>
            <person name="Tallon L."/>
            <person name="Jackson J."/>
            <person name="Pai G."/>
            <person name="Aken S.V."/>
            <person name="Utterback T."/>
            <person name="Reidmuller S."/>
            <person name="Feldblyum T."/>
            <person name="Hsiao J."/>
            <person name="Zismann V."/>
            <person name="Iobst S."/>
            <person name="de Vazeille A.R."/>
            <person name="Buell C.R."/>
            <person name="Ying K."/>
            <person name="Li Y."/>
            <person name="Lu T."/>
            <person name="Huang Y."/>
            <person name="Zhao Q."/>
            <person name="Feng Q."/>
            <person name="Zhang L."/>
            <person name="Zhu J."/>
            <person name="Weng Q."/>
            <person name="Mu J."/>
            <person name="Lu Y."/>
            <person name="Fan D."/>
            <person name="Liu Y."/>
            <person name="Guan J."/>
            <person name="Zhang Y."/>
            <person name="Yu S."/>
            <person name="Liu X."/>
            <person name="Zhang Y."/>
            <person name="Hong G."/>
            <person name="Han B."/>
            <person name="Choisne N."/>
            <person name="Demange N."/>
            <person name="Orjeda G."/>
            <person name="Samain S."/>
            <person name="Cattolico L."/>
            <person name="Pelletier E."/>
            <person name="Couloux A."/>
            <person name="Segurens B."/>
            <person name="Wincker P."/>
            <person name="D'Hont A."/>
            <person name="Scarpelli C."/>
            <person name="Weissenbach J."/>
            <person name="Salanoubat M."/>
            <person name="Quetier F."/>
            <person name="Yu Y."/>
            <person name="Kim H.R."/>
            <person name="Rambo T."/>
            <person name="Currie J."/>
            <person name="Collura K."/>
            <person name="Luo M."/>
            <person name="Yang T."/>
            <person name="Ammiraju J.S.S."/>
            <person name="Engler F."/>
            <person name="Soderlund C."/>
            <person name="Wing R.A."/>
            <person name="Palmer L.E."/>
            <person name="de la Bastide M."/>
            <person name="Spiegel L."/>
            <person name="Nascimento L."/>
            <person name="Zutavern T."/>
            <person name="O'Shaughnessy A."/>
            <person name="Dike S."/>
            <person name="Dedhia N."/>
            <person name="Preston R."/>
            <person name="Balija V."/>
            <person name="McCombie W.R."/>
            <person name="Chow T."/>
            <person name="Chen H."/>
            <person name="Chung M."/>
            <person name="Chen C."/>
            <person name="Shaw J."/>
            <person name="Wu H."/>
            <person name="Hsiao K."/>
            <person name="Chao Y."/>
            <person name="Chu M."/>
            <person name="Cheng C."/>
            <person name="Hour A."/>
            <person name="Lee P."/>
            <person name="Lin S."/>
            <person name="Lin Y."/>
            <person name="Liou J."/>
            <person name="Liu S."/>
            <person name="Hsing Y."/>
            <person name="Raghuvanshi S."/>
            <person name="Mohanty A."/>
            <person name="Bharti A.K."/>
            <person name="Gaur A."/>
            <person name="Gupta V."/>
            <person name="Kumar D."/>
            <person name="Ravi V."/>
            <person name="Vij S."/>
            <person name="Kapur A."/>
            <person name="Khurana P."/>
            <person name="Khurana P."/>
            <person name="Khurana J.P."/>
            <person name="Tyagi A.K."/>
            <person name="Gaikwad K."/>
            <person name="Singh A."/>
            <person name="Dalal V."/>
            <person name="Srivastava S."/>
            <person name="Dixit A."/>
            <person name="Pal A.K."/>
            <person name="Ghazi I.A."/>
            <person name="Yadav M."/>
            <person name="Pandit A."/>
            <person name="Bhargava A."/>
            <person name="Sureshbabu K."/>
            <person name="Batra K."/>
            <person name="Sharma T.R."/>
            <person name="Mohapatra T."/>
            <person name="Singh N.K."/>
            <person name="Messing J."/>
            <person name="Nelson A.B."/>
            <person name="Fuks G."/>
            <person name="Kavchok S."/>
            <person name="Keizer G."/>
            <person name="Linton E."/>
            <person name="Llaca V."/>
            <person name="Song R."/>
            <person name="Tanyolac B."/>
            <person name="Young S."/>
            <person name="Ho-Il K."/>
            <person name="Hahn J.H."/>
            <person name="Sangsakoo G."/>
            <person name="Vanavichit A."/>
            <person name="de Mattos Luiz.A.T."/>
            <person name="Zimmer P.D."/>
            <person name="Malone G."/>
            <person name="Dellagostin O."/>
            <person name="de Oliveira A.C."/>
            <person name="Bevan M."/>
            <person name="Bancroft I."/>
            <person name="Minx P."/>
            <person name="Cordum H."/>
            <person name="Wilson R."/>
            <person name="Cheng Z."/>
            <person name="Jin W."/>
            <person name="Jiang J."/>
            <person name="Leong S.A."/>
            <person name="Iwama H."/>
            <person name="Gojobori T."/>
            <person name="Itoh T."/>
            <person name="Niimura Y."/>
            <person name="Fujii Y."/>
            <person name="Habara T."/>
            <person name="Sakai H."/>
            <person name="Sato Y."/>
            <person name="Wilson G."/>
            <person name="Kumar K."/>
            <person name="McCouch S."/>
            <person name="Juretic N."/>
            <person name="Hoen D."/>
            <person name="Wright S."/>
            <person name="Bruskiewich R."/>
            <person name="Bureau T."/>
            <person name="Miyao A."/>
            <person name="Hirochika H."/>
            <person name="Nishikawa T."/>
            <person name="Kadowaki K."/>
            <person name="Sugiura M."/>
            <person name="Burr B."/>
            <person name="Sasaki T."/>
        </authorList>
    </citation>
    <scope>NUCLEOTIDE SEQUENCE [LARGE SCALE GENOMIC DNA]</scope>
    <source>
        <strain evidence="2">cv. Nipponbare</strain>
    </source>
</reference>
<evidence type="ECO:0000313" key="2">
    <source>
        <dbReference type="Proteomes" id="UP000059680"/>
    </source>
</evidence>
<dbReference type="Gramene" id="Os03t0821000-00">
    <property type="protein sequence ID" value="Os03t0821000-00"/>
    <property type="gene ID" value="Os03g0821000"/>
</dbReference>
<dbReference type="Proteomes" id="UP000059680">
    <property type="component" value="Chromosome 3"/>
</dbReference>
<sequence length="101" mass="11498">MTIQQNSYSRIFFVGQVYNTIAEKLPTACPNRGLSEGARLEHARPRRTIKQGRSIVSNPCQKTKWDHFSSSCNVSIWKVSLQRIVFLTEESKLEKSPLAAM</sequence>
<dbReference type="InParanoid" id="A0A0N7KIA7"/>
<dbReference type="PaxDb" id="39947-A0A0N7KIA7"/>
<dbReference type="AlphaFoldDB" id="A0A0N7KIA7"/>
<reference evidence="1 2" key="2">
    <citation type="journal article" date="2013" name="Plant Cell Physiol.">
        <title>Rice Annotation Project Database (RAP-DB): an integrative and interactive database for rice genomics.</title>
        <authorList>
            <person name="Sakai H."/>
            <person name="Lee S.S."/>
            <person name="Tanaka T."/>
            <person name="Numa H."/>
            <person name="Kim J."/>
            <person name="Kawahara Y."/>
            <person name="Wakimoto H."/>
            <person name="Yang C.C."/>
            <person name="Iwamoto M."/>
            <person name="Abe T."/>
            <person name="Yamada Y."/>
            <person name="Muto A."/>
            <person name="Inokuchi H."/>
            <person name="Ikemura T."/>
            <person name="Matsumoto T."/>
            <person name="Sasaki T."/>
            <person name="Itoh T."/>
        </authorList>
    </citation>
    <scope>NUCLEOTIDE SEQUENCE [LARGE SCALE GENOMIC DNA]</scope>
    <source>
        <strain evidence="2">cv. Nipponbare</strain>
    </source>
</reference>
<accession>A0A0N7KIA7</accession>
<reference evidence="1 2" key="3">
    <citation type="journal article" date="2013" name="Rice">
        <title>Improvement of the Oryza sativa Nipponbare reference genome using next generation sequence and optical map data.</title>
        <authorList>
            <person name="Kawahara Y."/>
            <person name="de la Bastide M."/>
            <person name="Hamilton J.P."/>
            <person name="Kanamori H."/>
            <person name="McCombie W.R."/>
            <person name="Ouyang S."/>
            <person name="Schwartz D.C."/>
            <person name="Tanaka T."/>
            <person name="Wu J."/>
            <person name="Zhou S."/>
            <person name="Childs K.L."/>
            <person name="Davidson R.M."/>
            <person name="Lin H."/>
            <person name="Quesada-Ocampo L."/>
            <person name="Vaillancourt B."/>
            <person name="Sakai H."/>
            <person name="Lee S.S."/>
            <person name="Kim J."/>
            <person name="Numa H."/>
            <person name="Itoh T."/>
            <person name="Buell C.R."/>
            <person name="Matsumoto T."/>
        </authorList>
    </citation>
    <scope>NUCLEOTIDE SEQUENCE [LARGE SCALE GENOMIC DNA]</scope>
    <source>
        <strain evidence="2">cv. Nipponbare</strain>
    </source>
</reference>
<name>A0A0N7KIA7_ORYSJ</name>
<organism evidence="1 2">
    <name type="scientific">Oryza sativa subsp. japonica</name>
    <name type="common">Rice</name>
    <dbReference type="NCBI Taxonomy" id="39947"/>
    <lineage>
        <taxon>Eukaryota</taxon>
        <taxon>Viridiplantae</taxon>
        <taxon>Streptophyta</taxon>
        <taxon>Embryophyta</taxon>
        <taxon>Tracheophyta</taxon>
        <taxon>Spermatophyta</taxon>
        <taxon>Magnoliopsida</taxon>
        <taxon>Liliopsida</taxon>
        <taxon>Poales</taxon>
        <taxon>Poaceae</taxon>
        <taxon>BOP clade</taxon>
        <taxon>Oryzoideae</taxon>
        <taxon>Oryzeae</taxon>
        <taxon>Oryzinae</taxon>
        <taxon>Oryza</taxon>
        <taxon>Oryza sativa</taxon>
    </lineage>
</organism>
<dbReference type="EMBL" id="AP014959">
    <property type="protein sequence ID" value="BAS87089.1"/>
    <property type="molecule type" value="Genomic_DNA"/>
</dbReference>
<keyword evidence="2" id="KW-1185">Reference proteome</keyword>
<evidence type="ECO:0000313" key="1">
    <source>
        <dbReference type="EMBL" id="BAS87089.1"/>
    </source>
</evidence>
<gene>
    <name evidence="1" type="ordered locus">Os03g0821000</name>
    <name evidence="1" type="ORF">OSNPB_030821000</name>
</gene>